<keyword evidence="3" id="KW-1185">Reference proteome</keyword>
<feature type="compositionally biased region" description="Low complexity" evidence="1">
    <location>
        <begin position="63"/>
        <end position="72"/>
    </location>
</feature>
<comment type="caution">
    <text evidence="2">The sequence shown here is derived from an EMBL/GenBank/DDBJ whole genome shotgun (WGS) entry which is preliminary data.</text>
</comment>
<proteinExistence type="predicted"/>
<dbReference type="Proteomes" id="UP001499987">
    <property type="component" value="Unassembled WGS sequence"/>
</dbReference>
<feature type="compositionally biased region" description="Basic and acidic residues" evidence="1">
    <location>
        <begin position="82"/>
        <end position="95"/>
    </location>
</feature>
<name>A0ABP4E5R6_9ACTN</name>
<gene>
    <name evidence="2" type="ORF">GCM10009663_36170</name>
</gene>
<protein>
    <submittedName>
        <fullName evidence="2">Uncharacterized protein</fullName>
    </submittedName>
</protein>
<reference evidence="3" key="1">
    <citation type="journal article" date="2019" name="Int. J. Syst. Evol. Microbiol.">
        <title>The Global Catalogue of Microorganisms (GCM) 10K type strain sequencing project: providing services to taxonomists for standard genome sequencing and annotation.</title>
        <authorList>
            <consortium name="The Broad Institute Genomics Platform"/>
            <consortium name="The Broad Institute Genome Sequencing Center for Infectious Disease"/>
            <person name="Wu L."/>
            <person name="Ma J."/>
        </authorList>
    </citation>
    <scope>NUCLEOTIDE SEQUENCE [LARGE SCALE GENOMIC DNA]</scope>
    <source>
        <strain evidence="3">JCM 13002</strain>
    </source>
</reference>
<feature type="compositionally biased region" description="Gly residues" evidence="1">
    <location>
        <begin position="96"/>
        <end position="115"/>
    </location>
</feature>
<evidence type="ECO:0000313" key="3">
    <source>
        <dbReference type="Proteomes" id="UP001499987"/>
    </source>
</evidence>
<accession>A0ABP4E5R6</accession>
<feature type="compositionally biased region" description="Low complexity" evidence="1">
    <location>
        <begin position="1"/>
        <end position="13"/>
    </location>
</feature>
<sequence>MRWAAPRRTAGPARRPRRAGRPPGAPGTRHSGAAVDEDPAEDVGPGGLGRDEEEAAGAHGREGAQQGAAFAEGVGGASGGHHGGERGGDAEHLGEGRGGGAEAEFGAGGGCGGAVQDGCEDAQRGCGGEHGPQGTRRT</sequence>
<evidence type="ECO:0000256" key="1">
    <source>
        <dbReference type="SAM" id="MobiDB-lite"/>
    </source>
</evidence>
<evidence type="ECO:0000313" key="2">
    <source>
        <dbReference type="EMBL" id="GAA1089206.1"/>
    </source>
</evidence>
<organism evidence="2 3">
    <name type="scientific">Kitasatospora arboriphila</name>
    <dbReference type="NCBI Taxonomy" id="258052"/>
    <lineage>
        <taxon>Bacteria</taxon>
        <taxon>Bacillati</taxon>
        <taxon>Actinomycetota</taxon>
        <taxon>Actinomycetes</taxon>
        <taxon>Kitasatosporales</taxon>
        <taxon>Streptomycetaceae</taxon>
        <taxon>Kitasatospora</taxon>
    </lineage>
</organism>
<feature type="region of interest" description="Disordered" evidence="1">
    <location>
        <begin position="1"/>
        <end position="138"/>
    </location>
</feature>
<dbReference type="EMBL" id="BAAALD010000032">
    <property type="protein sequence ID" value="GAA1089206.1"/>
    <property type="molecule type" value="Genomic_DNA"/>
</dbReference>